<gene>
    <name evidence="4" type="primary">siaP</name>
    <name evidence="4" type="ORF">PSAL_009330</name>
</gene>
<dbReference type="AlphaFoldDB" id="A0A418SEH2"/>
<evidence type="ECO:0000256" key="2">
    <source>
        <dbReference type="ARBA" id="ARBA00022729"/>
    </source>
</evidence>
<name>A0A418SEH2_9RHOB</name>
<reference evidence="4 5" key="1">
    <citation type="submission" date="2020-08" db="EMBL/GenBank/DDBJ databases">
        <title>Genome sequence of Rhodobacteraceae bacterium Lw-13e.</title>
        <authorList>
            <person name="Poehlein A."/>
            <person name="Wolter L."/>
            <person name="Daniel R."/>
            <person name="Brinkhoff T."/>
        </authorList>
    </citation>
    <scope>NUCLEOTIDE SEQUENCE [LARGE SCALE GENOMIC DNA]</scope>
    <source>
        <strain evidence="4 5">Lw-13e</strain>
    </source>
</reference>
<dbReference type="InterPro" id="IPR006311">
    <property type="entry name" value="TAT_signal"/>
</dbReference>
<dbReference type="InterPro" id="IPR038404">
    <property type="entry name" value="TRAP_DctP_sf"/>
</dbReference>
<dbReference type="NCBIfam" id="NF037995">
    <property type="entry name" value="TRAP_S1"/>
    <property type="match status" value="1"/>
</dbReference>
<dbReference type="RefSeq" id="WP_196222834.1">
    <property type="nucleotide sequence ID" value="NZ_CP060436.1"/>
</dbReference>
<dbReference type="InterPro" id="IPR018389">
    <property type="entry name" value="DctP_fam"/>
</dbReference>
<protein>
    <submittedName>
        <fullName evidence="4">Sialic acid-binding periplasmic protein SiaP</fullName>
    </submittedName>
</protein>
<evidence type="ECO:0000256" key="1">
    <source>
        <dbReference type="ARBA" id="ARBA00004418"/>
    </source>
</evidence>
<dbReference type="PANTHER" id="PTHR33376">
    <property type="match status" value="1"/>
</dbReference>
<organism evidence="4 5">
    <name type="scientific">Pseudooceanicola algae</name>
    <dbReference type="NCBI Taxonomy" id="1537215"/>
    <lineage>
        <taxon>Bacteria</taxon>
        <taxon>Pseudomonadati</taxon>
        <taxon>Pseudomonadota</taxon>
        <taxon>Alphaproteobacteria</taxon>
        <taxon>Rhodobacterales</taxon>
        <taxon>Paracoccaceae</taxon>
        <taxon>Pseudooceanicola</taxon>
    </lineage>
</organism>
<proteinExistence type="predicted"/>
<accession>A0A418SEH2</accession>
<dbReference type="GO" id="GO:0042597">
    <property type="term" value="C:periplasmic space"/>
    <property type="evidence" value="ECO:0007669"/>
    <property type="project" value="UniProtKB-SubCell"/>
</dbReference>
<keyword evidence="2" id="KW-0732">Signal</keyword>
<dbReference type="Pfam" id="PF03480">
    <property type="entry name" value="DctP"/>
    <property type="match status" value="1"/>
</dbReference>
<keyword evidence="5" id="KW-1185">Reference proteome</keyword>
<comment type="subcellular location">
    <subcellularLocation>
        <location evidence="1">Periplasm</location>
    </subcellularLocation>
</comment>
<evidence type="ECO:0000313" key="4">
    <source>
        <dbReference type="EMBL" id="QPM89707.1"/>
    </source>
</evidence>
<dbReference type="CDD" id="cd13603">
    <property type="entry name" value="PBP2_TRAP_Siap_TeaA_like"/>
    <property type="match status" value="1"/>
</dbReference>
<dbReference type="EMBL" id="CP060436">
    <property type="protein sequence ID" value="QPM89707.1"/>
    <property type="molecule type" value="Genomic_DNA"/>
</dbReference>
<keyword evidence="3" id="KW-0574">Periplasm</keyword>
<dbReference type="PROSITE" id="PS51318">
    <property type="entry name" value="TAT"/>
    <property type="match status" value="1"/>
</dbReference>
<dbReference type="PANTHER" id="PTHR33376:SF4">
    <property type="entry name" value="SIALIC ACID-BINDING PERIPLASMIC PROTEIN SIAP"/>
    <property type="match status" value="1"/>
</dbReference>
<dbReference type="Proteomes" id="UP000283786">
    <property type="component" value="Chromosome"/>
</dbReference>
<dbReference type="Gene3D" id="3.40.190.170">
    <property type="entry name" value="Bacterial extracellular solute-binding protein, family 7"/>
    <property type="match status" value="1"/>
</dbReference>
<dbReference type="GO" id="GO:0055085">
    <property type="term" value="P:transmembrane transport"/>
    <property type="evidence" value="ECO:0007669"/>
    <property type="project" value="InterPro"/>
</dbReference>
<dbReference type="KEGG" id="palw:PSAL_009330"/>
<evidence type="ECO:0000313" key="5">
    <source>
        <dbReference type="Proteomes" id="UP000283786"/>
    </source>
</evidence>
<evidence type="ECO:0000256" key="3">
    <source>
        <dbReference type="ARBA" id="ARBA00022764"/>
    </source>
</evidence>
<sequence length="332" mass="35539">MKISRRTILAAGAALATMTAAGPAFAASEYTLRIHTLVKSPHPYNDMAEAMKAEIEEASDGRVEVRIFDSGQLGQDPAVIGEMAFGTIDIMISTTSNAVQQIPEFGIFTMPYLFGGMDEALAAVGPGTDVHAHFEQVYADRGVGMKLLALGGSGTRNMSTKSVPIEGPADLAGLKMRTPPSPMDSKTWAAFDMLPVTVAWGELYAAMQTGVAEAMESSLPGYTGSKLYEVAPNLALTEHTVQLNHTSISEITWNKLPEDLQQIVEEAAISANIYGVEQAKGYDAALVETLQTDHGVTVTRPDKQAFMEVLAPLQVELAESLDLATEYALLKQ</sequence>